<dbReference type="RefSeq" id="WP_137696383.1">
    <property type="nucleotide sequence ID" value="NZ_CP061336.1"/>
</dbReference>
<feature type="region of interest" description="Disordered" evidence="2">
    <location>
        <begin position="1"/>
        <end position="40"/>
    </location>
</feature>
<keyword evidence="1" id="KW-0175">Coiled coil</keyword>
<evidence type="ECO:0008006" key="6">
    <source>
        <dbReference type="Google" id="ProtNLM"/>
    </source>
</evidence>
<dbReference type="SUPFAM" id="SSF158791">
    <property type="entry name" value="MgtE N-terminal domain-like"/>
    <property type="match status" value="1"/>
</dbReference>
<accession>A0A4U7JL33</accession>
<dbReference type="Gene3D" id="1.25.60.10">
    <property type="entry name" value="MgtE N-terminal domain-like"/>
    <property type="match status" value="1"/>
</dbReference>
<evidence type="ECO:0000313" key="4">
    <source>
        <dbReference type="EMBL" id="QNU68389.1"/>
    </source>
</evidence>
<feature type="compositionally biased region" description="Low complexity" evidence="2">
    <location>
        <begin position="9"/>
        <end position="30"/>
    </location>
</feature>
<feature type="transmembrane region" description="Helical" evidence="3">
    <location>
        <begin position="46"/>
        <end position="72"/>
    </location>
</feature>
<evidence type="ECO:0000256" key="3">
    <source>
        <dbReference type="SAM" id="Phobius"/>
    </source>
</evidence>
<name>A0A4U7JL33_9FIRM</name>
<keyword evidence="3" id="KW-1133">Transmembrane helix</keyword>
<dbReference type="Proteomes" id="UP000306409">
    <property type="component" value="Chromosome"/>
</dbReference>
<dbReference type="InterPro" id="IPR038076">
    <property type="entry name" value="MgtE_N_sf"/>
</dbReference>
<evidence type="ECO:0000256" key="2">
    <source>
        <dbReference type="SAM" id="MobiDB-lite"/>
    </source>
</evidence>
<keyword evidence="3" id="KW-0472">Membrane</keyword>
<dbReference type="AlphaFoldDB" id="A0A4U7JL33"/>
<evidence type="ECO:0000256" key="1">
    <source>
        <dbReference type="SAM" id="Coils"/>
    </source>
</evidence>
<keyword evidence="5" id="KW-1185">Reference proteome</keyword>
<proteinExistence type="predicted"/>
<organism evidence="4 5">
    <name type="scientific">Ruminiclostridium herbifermentans</name>
    <dbReference type="NCBI Taxonomy" id="2488810"/>
    <lineage>
        <taxon>Bacteria</taxon>
        <taxon>Bacillati</taxon>
        <taxon>Bacillota</taxon>
        <taxon>Clostridia</taxon>
        <taxon>Eubacteriales</taxon>
        <taxon>Oscillospiraceae</taxon>
        <taxon>Ruminiclostridium</taxon>
    </lineage>
</organism>
<gene>
    <name evidence="4" type="ORF">EHE19_008295</name>
</gene>
<sequence length="300" mass="33520">MAETKNDNIENSNIDINETLKNLSKSPNGNKGKGKDSEKGETKNSALFYIVSILSAILLVVLIIGGVFFFAIKNNVNGIADRMDDTIQNIPILRLALPEKPDIEDEKNMTEEEVRAKYRKLRTEKLELEKQITDLNSQLEQINKQISAKDTNSSLLQQQMDALEKEKLKLISDNDKLQKDFQGVTNAIAKGDTAAFKAYYEKIDPETAAKLYAEILQDEKISADVKKYCAIYEEMDAGNVAAIMEEMGTGKMTLIVEILKNLKKDKTAEIISEMTPAFAANVSEQLAKVYNLEAAKSEKK</sequence>
<dbReference type="KEGG" id="rher:EHE19_008295"/>
<protein>
    <recommendedName>
        <fullName evidence="6">Magnesium transporter MgtE intracellular domain-containing protein</fullName>
    </recommendedName>
</protein>
<dbReference type="EMBL" id="CP061336">
    <property type="protein sequence ID" value="QNU68389.1"/>
    <property type="molecule type" value="Genomic_DNA"/>
</dbReference>
<dbReference type="OrthoDB" id="2088390at2"/>
<reference evidence="4 5" key="1">
    <citation type="submission" date="2020-09" db="EMBL/GenBank/DDBJ databases">
        <title>Characterization and genome sequencing of Ruminiclostridium sp. nov. MA18.</title>
        <authorList>
            <person name="Rettenmaier R."/>
            <person name="Kowollik M.-L."/>
            <person name="Liebl W."/>
            <person name="Zverlov V."/>
        </authorList>
    </citation>
    <scope>NUCLEOTIDE SEQUENCE [LARGE SCALE GENOMIC DNA]</scope>
    <source>
        <strain evidence="4 5">MA18</strain>
    </source>
</reference>
<feature type="coiled-coil region" evidence="1">
    <location>
        <begin position="111"/>
        <end position="180"/>
    </location>
</feature>
<evidence type="ECO:0000313" key="5">
    <source>
        <dbReference type="Proteomes" id="UP000306409"/>
    </source>
</evidence>
<keyword evidence="3" id="KW-0812">Transmembrane</keyword>